<keyword evidence="1" id="KW-1185">Reference proteome</keyword>
<reference evidence="2" key="1">
    <citation type="submission" date="2016-11" db="UniProtKB">
        <authorList>
            <consortium name="WormBaseParasite"/>
        </authorList>
    </citation>
    <scope>IDENTIFICATION</scope>
</reference>
<accession>A0A1I7WMX0</accession>
<dbReference type="WBParaSite" id="Hba_06495">
    <property type="protein sequence ID" value="Hba_06495"/>
    <property type="gene ID" value="Hba_06495"/>
</dbReference>
<name>A0A1I7WMX0_HETBA</name>
<evidence type="ECO:0000313" key="1">
    <source>
        <dbReference type="Proteomes" id="UP000095283"/>
    </source>
</evidence>
<proteinExistence type="predicted"/>
<sequence length="72" mass="8316">MAEKQKPSKFTVDDGNYDKEYIFRKYGIFILNGSIIKVFLSANLCHRIDAVRGVIEMNHPDSKNHLYKAVIN</sequence>
<organism evidence="1 2">
    <name type="scientific">Heterorhabditis bacteriophora</name>
    <name type="common">Entomopathogenic nematode worm</name>
    <dbReference type="NCBI Taxonomy" id="37862"/>
    <lineage>
        <taxon>Eukaryota</taxon>
        <taxon>Metazoa</taxon>
        <taxon>Ecdysozoa</taxon>
        <taxon>Nematoda</taxon>
        <taxon>Chromadorea</taxon>
        <taxon>Rhabditida</taxon>
        <taxon>Rhabditina</taxon>
        <taxon>Rhabditomorpha</taxon>
        <taxon>Strongyloidea</taxon>
        <taxon>Heterorhabditidae</taxon>
        <taxon>Heterorhabditis</taxon>
    </lineage>
</organism>
<dbReference type="Proteomes" id="UP000095283">
    <property type="component" value="Unplaced"/>
</dbReference>
<protein>
    <submittedName>
        <fullName evidence="2">DUF223 domain-containing protein</fullName>
    </submittedName>
</protein>
<evidence type="ECO:0000313" key="2">
    <source>
        <dbReference type="WBParaSite" id="Hba_06495"/>
    </source>
</evidence>
<dbReference type="AlphaFoldDB" id="A0A1I7WMX0"/>